<gene>
    <name evidence="2" type="ORF">LT85_3509</name>
</gene>
<dbReference type="Pfam" id="PF12279">
    <property type="entry name" value="DUF3619"/>
    <property type="match status" value="1"/>
</dbReference>
<dbReference type="Proteomes" id="UP000030302">
    <property type="component" value="Chromosome"/>
</dbReference>
<dbReference type="EMBL" id="CP009962">
    <property type="protein sequence ID" value="AIY42667.1"/>
    <property type="molecule type" value="Genomic_DNA"/>
</dbReference>
<keyword evidence="1" id="KW-1133">Transmembrane helix</keyword>
<sequence>MNTKEINFAFKVRHALNENLDSLPTPAVDRLAAARKAALARKKKDAPTRVLVRQGVLAGHAGNFAGNFFNHRLSWLTRIGVAAPILVGAILLSGLYQFEQQHRIAAAADIDAAVLSDELPPSAYLDRGFSAYLAQQQEPQQDTTQQEQ</sequence>
<keyword evidence="1 2" id="KW-0812">Transmembrane</keyword>
<name>A0A0A1FIG6_9BURK</name>
<dbReference type="KEGG" id="care:LT85_3509"/>
<dbReference type="STRING" id="279058.LT85_3509"/>
<evidence type="ECO:0000256" key="1">
    <source>
        <dbReference type="SAM" id="Phobius"/>
    </source>
</evidence>
<dbReference type="AlphaFoldDB" id="A0A0A1FIG6"/>
<keyword evidence="3" id="KW-1185">Reference proteome</keyword>
<feature type="transmembrane region" description="Helical" evidence="1">
    <location>
        <begin position="75"/>
        <end position="96"/>
    </location>
</feature>
<reference evidence="3" key="1">
    <citation type="journal article" date="2014" name="Soil Biol. Biochem.">
        <title>Structure and function of bacterial communities in ageing soils: Insights from the Mendocino ecological staircase.</title>
        <authorList>
            <person name="Uroz S."/>
            <person name="Tech J.J."/>
            <person name="Sawaya N.A."/>
            <person name="Frey-Klett P."/>
            <person name="Leveau J.H.J."/>
        </authorList>
    </citation>
    <scope>NUCLEOTIDE SEQUENCE [LARGE SCALE GENOMIC DNA]</scope>
    <source>
        <strain evidence="3">Cal35</strain>
    </source>
</reference>
<proteinExistence type="predicted"/>
<protein>
    <submittedName>
        <fullName evidence="2">Putative transmembrane protein</fullName>
    </submittedName>
</protein>
<keyword evidence="1" id="KW-0472">Membrane</keyword>
<accession>A0A0A1FIG6</accession>
<dbReference type="HOGENOM" id="CLU_131372_0_0_4"/>
<evidence type="ECO:0000313" key="2">
    <source>
        <dbReference type="EMBL" id="AIY42667.1"/>
    </source>
</evidence>
<evidence type="ECO:0000313" key="3">
    <source>
        <dbReference type="Proteomes" id="UP000030302"/>
    </source>
</evidence>
<dbReference type="InterPro" id="IPR022064">
    <property type="entry name" value="DUF3619"/>
</dbReference>
<dbReference type="OrthoDB" id="8562153at2"/>
<organism evidence="2 3">
    <name type="scientific">Collimonas arenae</name>
    <dbReference type="NCBI Taxonomy" id="279058"/>
    <lineage>
        <taxon>Bacteria</taxon>
        <taxon>Pseudomonadati</taxon>
        <taxon>Pseudomonadota</taxon>
        <taxon>Betaproteobacteria</taxon>
        <taxon>Burkholderiales</taxon>
        <taxon>Oxalobacteraceae</taxon>
        <taxon>Collimonas</taxon>
    </lineage>
</organism>
<dbReference type="RefSeq" id="WP_038491233.1">
    <property type="nucleotide sequence ID" value="NZ_CP009962.1"/>
</dbReference>